<keyword evidence="2" id="KW-0378">Hydrolase</keyword>
<evidence type="ECO:0000313" key="8">
    <source>
        <dbReference type="Proteomes" id="UP000553632"/>
    </source>
</evidence>
<dbReference type="InterPro" id="IPR050534">
    <property type="entry name" value="Coronavir_polyprotein_1ab"/>
</dbReference>
<feature type="region of interest" description="Disordered" evidence="5">
    <location>
        <begin position="422"/>
        <end position="444"/>
    </location>
</feature>
<keyword evidence="4" id="KW-0067">ATP-binding</keyword>
<accession>A0A7J6S159</accession>
<dbReference type="EMBL" id="JABANO010021775">
    <property type="protein sequence ID" value="KAF4726255.1"/>
    <property type="molecule type" value="Genomic_DNA"/>
</dbReference>
<dbReference type="GO" id="GO:0016787">
    <property type="term" value="F:hydrolase activity"/>
    <property type="evidence" value="ECO:0007669"/>
    <property type="project" value="UniProtKB-KW"/>
</dbReference>
<dbReference type="InterPro" id="IPR027417">
    <property type="entry name" value="P-loop_NTPase"/>
</dbReference>
<keyword evidence="1" id="KW-0547">Nucleotide-binding</keyword>
<name>A0A7J6S159_PEROL</name>
<dbReference type="InterPro" id="IPR041679">
    <property type="entry name" value="DNA2/NAM7-like_C"/>
</dbReference>
<proteinExistence type="predicted"/>
<feature type="region of interest" description="Disordered" evidence="5">
    <location>
        <begin position="222"/>
        <end position="244"/>
    </location>
</feature>
<evidence type="ECO:0000256" key="2">
    <source>
        <dbReference type="ARBA" id="ARBA00022801"/>
    </source>
</evidence>
<evidence type="ECO:0000313" key="7">
    <source>
        <dbReference type="EMBL" id="KAF4726255.1"/>
    </source>
</evidence>
<reference evidence="7 8" key="1">
    <citation type="submission" date="2020-04" db="EMBL/GenBank/DDBJ databases">
        <title>Perkinsus olseni comparative genomics.</title>
        <authorList>
            <person name="Bogema D.R."/>
        </authorList>
    </citation>
    <scope>NUCLEOTIDE SEQUENCE [LARGE SCALE GENOMIC DNA]</scope>
    <source>
        <strain evidence="7 8">ATCC PRA-207</strain>
    </source>
</reference>
<evidence type="ECO:0000256" key="4">
    <source>
        <dbReference type="ARBA" id="ARBA00022840"/>
    </source>
</evidence>
<evidence type="ECO:0000256" key="1">
    <source>
        <dbReference type="ARBA" id="ARBA00022741"/>
    </source>
</evidence>
<dbReference type="AlphaFoldDB" id="A0A7J6S159"/>
<evidence type="ECO:0000259" key="6">
    <source>
        <dbReference type="Pfam" id="PF13087"/>
    </source>
</evidence>
<feature type="non-terminal residue" evidence="7">
    <location>
        <position position="1"/>
    </location>
</feature>
<dbReference type="CDD" id="cd18808">
    <property type="entry name" value="SF1_C_Upf1"/>
    <property type="match status" value="1"/>
</dbReference>
<organism evidence="7 8">
    <name type="scientific">Perkinsus olseni</name>
    <name type="common">Perkinsus atlanticus</name>
    <dbReference type="NCBI Taxonomy" id="32597"/>
    <lineage>
        <taxon>Eukaryota</taxon>
        <taxon>Sar</taxon>
        <taxon>Alveolata</taxon>
        <taxon>Perkinsozoa</taxon>
        <taxon>Perkinsea</taxon>
        <taxon>Perkinsida</taxon>
        <taxon>Perkinsidae</taxon>
        <taxon>Perkinsus</taxon>
    </lineage>
</organism>
<dbReference type="Pfam" id="PF13087">
    <property type="entry name" value="AAA_12"/>
    <property type="match status" value="1"/>
</dbReference>
<keyword evidence="8" id="KW-1185">Reference proteome</keyword>
<feature type="domain" description="DNA2/NAM7 helicase-like C-terminal" evidence="6">
    <location>
        <begin position="45"/>
        <end position="211"/>
    </location>
</feature>
<dbReference type="PANTHER" id="PTHR43788:SF8">
    <property type="entry name" value="DNA-BINDING PROTEIN SMUBP-2"/>
    <property type="match status" value="1"/>
</dbReference>
<protein>
    <recommendedName>
        <fullName evidence="6">DNA2/NAM7 helicase-like C-terminal domain-containing protein</fullName>
    </recommendedName>
</protein>
<dbReference type="InterPro" id="IPR047187">
    <property type="entry name" value="SF1_C_Upf1"/>
</dbReference>
<sequence>MLMFGDPRQLPPPPDDCPIKAPTGSTSVMKLIAERHAAHPGAKLMRSLQLRTQYRCHPDISAICSTLFYDGQVTTQYTPPAAGAPLSCMPAVIALQHNSSSPPQRRGDSLYHPGEANLVASLVQRLYRRTQDISVICMYKAMVQEVKDRITQPVTVATVDSFQGSEASIVIVVLTYQRSPGGCFGTFISDPQRANVAISRARDHLVVVGHETAFHRIDRYMTGQPQPQGARASAQPSVSSADHEVGSLRGEEYLTISDTPRSLARRYRPAQLGDPNTSATLVKGGPCGCPSCHQSSACRHSNVAGACPVLRLSLEFGLEDPISSGFTTESREASPPGEPGRGYLWLLSQLAARPGQKCPVSVPEVIFFQKGVASRMFAMGGESASFLTMTAKRPDGGSDMRTGVLLKKLYSLERKRYAHRESYLAKSSQPDMKSATPEKEEGLGQERRHDLLFKDCDAVFII</sequence>
<dbReference type="SUPFAM" id="SSF52540">
    <property type="entry name" value="P-loop containing nucleoside triphosphate hydrolases"/>
    <property type="match status" value="1"/>
</dbReference>
<evidence type="ECO:0000256" key="3">
    <source>
        <dbReference type="ARBA" id="ARBA00022806"/>
    </source>
</evidence>
<dbReference type="Gene3D" id="3.40.50.300">
    <property type="entry name" value="P-loop containing nucleotide triphosphate hydrolases"/>
    <property type="match status" value="1"/>
</dbReference>
<dbReference type="PANTHER" id="PTHR43788">
    <property type="entry name" value="DNA2/NAM7 HELICASE FAMILY MEMBER"/>
    <property type="match status" value="1"/>
</dbReference>
<comment type="caution">
    <text evidence="7">The sequence shown here is derived from an EMBL/GenBank/DDBJ whole genome shotgun (WGS) entry which is preliminary data.</text>
</comment>
<evidence type="ECO:0000256" key="5">
    <source>
        <dbReference type="SAM" id="MobiDB-lite"/>
    </source>
</evidence>
<keyword evidence="3" id="KW-0347">Helicase</keyword>
<dbReference type="GO" id="GO:0043139">
    <property type="term" value="F:5'-3' DNA helicase activity"/>
    <property type="evidence" value="ECO:0007669"/>
    <property type="project" value="TreeGrafter"/>
</dbReference>
<dbReference type="GO" id="GO:0005524">
    <property type="term" value="F:ATP binding"/>
    <property type="evidence" value="ECO:0007669"/>
    <property type="project" value="UniProtKB-KW"/>
</dbReference>
<dbReference type="Proteomes" id="UP000553632">
    <property type="component" value="Unassembled WGS sequence"/>
</dbReference>
<gene>
    <name evidence="7" type="ORF">FOZ63_001897</name>
</gene>